<gene>
    <name evidence="7" type="ORF">LV75_000087</name>
</gene>
<sequence length="558" mass="60470">MEVEILGRVLSTLPEHDDHPYRSGPWRPQTVERAATDLEVIGEIPADLDGVYLRNTENPVHPAVATYHPFDGDAMVHVVGFRDGKAFYRNRFVRTEGFLAEQEAGRSLWAGIAEAPESAPRADGWGARGRMKDSASTDIVVHAGVALATFYQCGEPYRIDPLTLDTLGRSAWAPAGGVSAHPKVDPVTGELLFFNYGKEEPYLHYGVVDADDRLVHYTGVELPGPRLPHDMAFTENYAILNDCPLFWEPGLLAKGVHAARFHPELPTRLGVLPRRGGGDRIRWFEADPTFVLHFVNAYEDGDEIVVDGFFQSDPEGRAGRWPGDPAYARLFRMLSLDGMGTRLHRWRLDLVTGRTREERLSDDITEFGVIDPGRAGRPHRYAYASTGEPGWFLFDGVVRHDLRTGDQQRYRYGAGVFGSETAVAPRPEGRGEDDAYLITMTTDMNADRSECLILDAARIGDGPLARVRLPERVSSGTHSTWAPGADLPGWSDAEDPAAALGLAGAPGSGSAESRSVGSGWAGSRSSGSGWVGSGWAGSGSAGSGSAESGSAGSSRARR</sequence>
<feature type="compositionally biased region" description="Gly residues" evidence="6">
    <location>
        <begin position="529"/>
        <end position="542"/>
    </location>
</feature>
<keyword evidence="4 5" id="KW-0408">Iron</keyword>
<dbReference type="GO" id="GO:0051213">
    <property type="term" value="F:dioxygenase activity"/>
    <property type="evidence" value="ECO:0007669"/>
    <property type="project" value="UniProtKB-KW"/>
</dbReference>
<dbReference type="Pfam" id="PF03055">
    <property type="entry name" value="RPE65"/>
    <property type="match status" value="1"/>
</dbReference>
<keyword evidence="2 5" id="KW-0479">Metal-binding</keyword>
<evidence type="ECO:0000256" key="6">
    <source>
        <dbReference type="SAM" id="MobiDB-lite"/>
    </source>
</evidence>
<dbReference type="PANTHER" id="PTHR10543:SF89">
    <property type="entry name" value="CAROTENOID 9,10(9',10')-CLEAVAGE DIOXYGENASE 1"/>
    <property type="match status" value="1"/>
</dbReference>
<comment type="caution">
    <text evidence="7">The sequence shown here is derived from an EMBL/GenBank/DDBJ whole genome shotgun (WGS) entry which is preliminary data.</text>
</comment>
<dbReference type="EMBL" id="JAMTCO010000001">
    <property type="protein sequence ID" value="MCP2267605.1"/>
    <property type="molecule type" value="Genomic_DNA"/>
</dbReference>
<evidence type="ECO:0000256" key="3">
    <source>
        <dbReference type="ARBA" id="ARBA00023002"/>
    </source>
</evidence>
<evidence type="ECO:0000256" key="5">
    <source>
        <dbReference type="RuleBase" id="RU364048"/>
    </source>
</evidence>
<accession>A0ABT1I4S5</accession>
<comment type="similarity">
    <text evidence="1 5">Belongs to the carotenoid oxygenase family.</text>
</comment>
<feature type="compositionally biased region" description="Low complexity" evidence="6">
    <location>
        <begin position="496"/>
        <end position="528"/>
    </location>
</feature>
<feature type="compositionally biased region" description="Low complexity" evidence="6">
    <location>
        <begin position="543"/>
        <end position="558"/>
    </location>
</feature>
<keyword evidence="5 7" id="KW-0223">Dioxygenase</keyword>
<reference evidence="7 8" key="1">
    <citation type="submission" date="2022-06" db="EMBL/GenBank/DDBJ databases">
        <title>Genomic Encyclopedia of Archaeal and Bacterial Type Strains, Phase II (KMG-II): from individual species to whole genera.</title>
        <authorList>
            <person name="Goeker M."/>
        </authorList>
    </citation>
    <scope>NUCLEOTIDE SEQUENCE [LARGE SCALE GENOMIC DNA]</scope>
    <source>
        <strain evidence="7 8">DSM 44255</strain>
    </source>
</reference>
<evidence type="ECO:0000313" key="8">
    <source>
        <dbReference type="Proteomes" id="UP001205185"/>
    </source>
</evidence>
<protein>
    <recommendedName>
        <fullName evidence="5">Dioxygenase</fullName>
        <ecNumber evidence="5">1.13.11.-</ecNumber>
    </recommendedName>
</protein>
<proteinExistence type="inferred from homology"/>
<dbReference type="PANTHER" id="PTHR10543">
    <property type="entry name" value="BETA-CAROTENE DIOXYGENASE"/>
    <property type="match status" value="1"/>
</dbReference>
<dbReference type="RefSeq" id="WP_253884537.1">
    <property type="nucleotide sequence ID" value="NZ_BAAAVB010000002.1"/>
</dbReference>
<evidence type="ECO:0000313" key="7">
    <source>
        <dbReference type="EMBL" id="MCP2267605.1"/>
    </source>
</evidence>
<organism evidence="7 8">
    <name type="scientific">Actinokineospora diospyrosa</name>
    <dbReference type="NCBI Taxonomy" id="103728"/>
    <lineage>
        <taxon>Bacteria</taxon>
        <taxon>Bacillati</taxon>
        <taxon>Actinomycetota</taxon>
        <taxon>Actinomycetes</taxon>
        <taxon>Pseudonocardiales</taxon>
        <taxon>Pseudonocardiaceae</taxon>
        <taxon>Actinokineospora</taxon>
    </lineage>
</organism>
<keyword evidence="8" id="KW-1185">Reference proteome</keyword>
<feature type="region of interest" description="Disordered" evidence="6">
    <location>
        <begin position="472"/>
        <end position="558"/>
    </location>
</feature>
<dbReference type="EC" id="1.13.11.-" evidence="5"/>
<dbReference type="InterPro" id="IPR004294">
    <property type="entry name" value="Carotenoid_Oase"/>
</dbReference>
<comment type="cofactor">
    <cofactor evidence="5">
        <name>Fe(2+)</name>
        <dbReference type="ChEBI" id="CHEBI:29033"/>
    </cofactor>
    <text evidence="5">Binds 1 Fe(2+) ion per subunit.</text>
</comment>
<evidence type="ECO:0000256" key="4">
    <source>
        <dbReference type="ARBA" id="ARBA00023004"/>
    </source>
</evidence>
<dbReference type="Proteomes" id="UP001205185">
    <property type="component" value="Unassembled WGS sequence"/>
</dbReference>
<keyword evidence="3 5" id="KW-0560">Oxidoreductase</keyword>
<evidence type="ECO:0000256" key="1">
    <source>
        <dbReference type="ARBA" id="ARBA00006787"/>
    </source>
</evidence>
<name>A0ABT1I4S5_9PSEU</name>
<evidence type="ECO:0000256" key="2">
    <source>
        <dbReference type="ARBA" id="ARBA00022723"/>
    </source>
</evidence>